<evidence type="ECO:0000256" key="1">
    <source>
        <dbReference type="SAM" id="Phobius"/>
    </source>
</evidence>
<reference evidence="2 3" key="1">
    <citation type="submission" date="2020-10" db="EMBL/GenBank/DDBJ databases">
        <title>Connecting structure to function with the recovery of over 1000 high-quality activated sludge metagenome-assembled genomes encoding full-length rRNA genes using long-read sequencing.</title>
        <authorList>
            <person name="Singleton C.M."/>
            <person name="Petriglieri F."/>
            <person name="Kristensen J.M."/>
            <person name="Kirkegaard R.H."/>
            <person name="Michaelsen T.Y."/>
            <person name="Andersen M.H."/>
            <person name="Karst S.M."/>
            <person name="Dueholm M.S."/>
            <person name="Nielsen P.H."/>
            <person name="Albertsen M."/>
        </authorList>
    </citation>
    <scope>NUCLEOTIDE SEQUENCE [LARGE SCALE GENOMIC DNA]</scope>
    <source>
        <strain evidence="2">Ribe_18-Q3-R11-54_MAXAC.273</strain>
    </source>
</reference>
<name>A0A9D7STE0_9BACT</name>
<gene>
    <name evidence="2" type="ORF">IPP15_04310</name>
</gene>
<feature type="transmembrane region" description="Helical" evidence="1">
    <location>
        <begin position="46"/>
        <end position="67"/>
    </location>
</feature>
<evidence type="ECO:0000313" key="2">
    <source>
        <dbReference type="EMBL" id="MBK9981638.1"/>
    </source>
</evidence>
<evidence type="ECO:0000313" key="3">
    <source>
        <dbReference type="Proteomes" id="UP000808337"/>
    </source>
</evidence>
<keyword evidence="1" id="KW-0472">Membrane</keyword>
<feature type="transmembrane region" description="Helical" evidence="1">
    <location>
        <begin position="12"/>
        <end position="34"/>
    </location>
</feature>
<organism evidence="2 3">
    <name type="scientific">Candidatus Opimibacter skivensis</name>
    <dbReference type="NCBI Taxonomy" id="2982028"/>
    <lineage>
        <taxon>Bacteria</taxon>
        <taxon>Pseudomonadati</taxon>
        <taxon>Bacteroidota</taxon>
        <taxon>Saprospiria</taxon>
        <taxon>Saprospirales</taxon>
        <taxon>Saprospiraceae</taxon>
        <taxon>Candidatus Opimibacter</taxon>
    </lineage>
</organism>
<proteinExistence type="predicted"/>
<dbReference type="EMBL" id="JADKGY010000001">
    <property type="protein sequence ID" value="MBK9981638.1"/>
    <property type="molecule type" value="Genomic_DNA"/>
</dbReference>
<comment type="caution">
    <text evidence="2">The sequence shown here is derived from an EMBL/GenBank/DDBJ whole genome shotgun (WGS) entry which is preliminary data.</text>
</comment>
<dbReference type="AlphaFoldDB" id="A0A9D7STE0"/>
<accession>A0A9D7STE0</accession>
<sequence>MDRVSSSLTIVLRIVLPTVWLVTVLSLVILLSVAVSGRAEIFSNPIIWGSLLFILASGFAFIYFLLWRFYRVDMDNKSIYISNYFKTFKYPFSDVKSIKGISASPDRIYHIELKSKGTFGKHIYFLASQKLWQDFVEKHPQQLEGIFEKGEG</sequence>
<keyword evidence="1" id="KW-0812">Transmembrane</keyword>
<keyword evidence="1" id="KW-1133">Transmembrane helix</keyword>
<dbReference type="Proteomes" id="UP000808337">
    <property type="component" value="Unassembled WGS sequence"/>
</dbReference>
<protein>
    <submittedName>
        <fullName evidence="2">Uncharacterized protein</fullName>
    </submittedName>
</protein>